<dbReference type="InterPro" id="IPR001119">
    <property type="entry name" value="SLH_dom"/>
</dbReference>
<proteinExistence type="predicted"/>
<evidence type="ECO:0000256" key="2">
    <source>
        <dbReference type="ARBA" id="ARBA00022512"/>
    </source>
</evidence>
<dbReference type="Gene3D" id="1.20.1270.70">
    <property type="entry name" value="Designed single chain three-helix bundle"/>
    <property type="match status" value="1"/>
</dbReference>
<evidence type="ECO:0000256" key="5">
    <source>
        <dbReference type="ARBA" id="ARBA00023088"/>
    </source>
</evidence>
<name>A0ABT2UBC2_9BACL</name>
<dbReference type="SMART" id="SM00725">
    <property type="entry name" value="NEAT"/>
    <property type="match status" value="5"/>
</dbReference>
<evidence type="ECO:0000256" key="4">
    <source>
        <dbReference type="ARBA" id="ARBA00022729"/>
    </source>
</evidence>
<keyword evidence="4 7" id="KW-0732">Signal</keyword>
<protein>
    <submittedName>
        <fullName evidence="10">NEAT domain-containing protein</fullName>
    </submittedName>
</protein>
<dbReference type="Pfam" id="PF07554">
    <property type="entry name" value="FIVAR"/>
    <property type="match status" value="3"/>
</dbReference>
<dbReference type="CDD" id="cd06920">
    <property type="entry name" value="NEAT"/>
    <property type="match status" value="5"/>
</dbReference>
<dbReference type="Gene3D" id="1.20.1270.90">
    <property type="entry name" value="AF1782-like"/>
    <property type="match status" value="2"/>
</dbReference>
<keyword evidence="3" id="KW-0964">Secreted</keyword>
<evidence type="ECO:0000256" key="7">
    <source>
        <dbReference type="SAM" id="SignalP"/>
    </source>
</evidence>
<dbReference type="PANTHER" id="PTHR37824">
    <property type="entry name" value="IRON-REGULATED SURFACE DETERMINANT PROTEIN C"/>
    <property type="match status" value="1"/>
</dbReference>
<evidence type="ECO:0000259" key="9">
    <source>
        <dbReference type="PROSITE" id="PS51272"/>
    </source>
</evidence>
<feature type="domain" description="SLH" evidence="9">
    <location>
        <begin position="1280"/>
        <end position="1338"/>
    </location>
</feature>
<reference evidence="10 11" key="1">
    <citation type="submission" date="2022-09" db="EMBL/GenBank/DDBJ databases">
        <authorList>
            <person name="Han X.L."/>
            <person name="Wang Q."/>
            <person name="Lu T."/>
        </authorList>
    </citation>
    <scope>NUCLEOTIDE SEQUENCE [LARGE SCALE GENOMIC DNA]</scope>
    <source>
        <strain evidence="10 11">WQ 127069</strain>
    </source>
</reference>
<evidence type="ECO:0000313" key="11">
    <source>
        <dbReference type="Proteomes" id="UP001652445"/>
    </source>
</evidence>
<dbReference type="Pfam" id="PF05031">
    <property type="entry name" value="NEAT"/>
    <property type="match status" value="6"/>
</dbReference>
<comment type="subcellular location">
    <subcellularLocation>
        <location evidence="1">Secreted</location>
        <location evidence="1">Cell wall</location>
        <topology evidence="1">Peptidoglycan-anchor</topology>
    </subcellularLocation>
</comment>
<feature type="compositionally biased region" description="Gly residues" evidence="6">
    <location>
        <begin position="1051"/>
        <end position="1068"/>
    </location>
</feature>
<feature type="domain" description="NEAT" evidence="8">
    <location>
        <begin position="584"/>
        <end position="709"/>
    </location>
</feature>
<dbReference type="PROSITE" id="PS50978">
    <property type="entry name" value="NEAT"/>
    <property type="match status" value="6"/>
</dbReference>
<dbReference type="PANTHER" id="PTHR37824:SF1">
    <property type="entry name" value="IRON-REGULATED SURFACE DETERMINANT PROTEIN C"/>
    <property type="match status" value="1"/>
</dbReference>
<gene>
    <name evidence="10" type="ORF">OB236_02420</name>
</gene>
<keyword evidence="11" id="KW-1185">Reference proteome</keyword>
<accession>A0ABT2UBC2</accession>
<feature type="domain" description="NEAT" evidence="8">
    <location>
        <begin position="258"/>
        <end position="383"/>
    </location>
</feature>
<organism evidence="10 11">
    <name type="scientific">Paenibacillus baimaensis</name>
    <dbReference type="NCBI Taxonomy" id="2982185"/>
    <lineage>
        <taxon>Bacteria</taxon>
        <taxon>Bacillati</taxon>
        <taxon>Bacillota</taxon>
        <taxon>Bacilli</taxon>
        <taxon>Bacillales</taxon>
        <taxon>Paenibacillaceae</taxon>
        <taxon>Paenibacillus</taxon>
    </lineage>
</organism>
<feature type="domain" description="NEAT" evidence="8">
    <location>
        <begin position="908"/>
        <end position="1045"/>
    </location>
</feature>
<feature type="compositionally biased region" description="Low complexity" evidence="6">
    <location>
        <begin position="1039"/>
        <end position="1050"/>
    </location>
</feature>
<dbReference type="Proteomes" id="UP001652445">
    <property type="component" value="Unassembled WGS sequence"/>
</dbReference>
<evidence type="ECO:0000256" key="6">
    <source>
        <dbReference type="SAM" id="MobiDB-lite"/>
    </source>
</evidence>
<feature type="domain" description="NEAT" evidence="8">
    <location>
        <begin position="377"/>
        <end position="503"/>
    </location>
</feature>
<feature type="domain" description="SLH" evidence="9">
    <location>
        <begin position="1216"/>
        <end position="1279"/>
    </location>
</feature>
<sequence length="1396" mass="150706">MNAQFKKVLSSLLILFVLLAGIPLPDATAASNDPTVQLKSATTSVYGGNKLSSIWQSVGNVTNSVYQQVYGYEATISFNPNEMELSGATAQNQFNTPVKTEVAPGKYLVTFDIKDRSNPVSITSETSFQLLSLSVQTKATSQISNVTIQASDISIINKDGSKLKVDDCSFTFTVNPTGSKDQLNALIAQVDSAREGIYNGQYTVGSMTSFTTILNASKTISNGNQYSQERIDQQVAQLQAAYQELQAHLITNNPVPALQDGEYKLDFMIYSNKTNQQSVMYTYVDKDSGKLTVAGGKKYVSFTLKQNAEILSLKTTQNGALVDTKVISKDLAANTRVVEFEVEDLSKRLEGWVKIYWWLTPTFLYDNEYSIEFGFSNVISEQNVNFTALHATKDQASSMDSYFNKPAKWKVQDGKNKVSFTINNSTVVPSFKVDQNGTMVEATTVSTDTAANTRVVEFEVSDMTTLLNAVVHVSTSLPNGSPYEMDHSIRLRFEISNKTSLKTLITDAQAFHDAAVEGSANGQYPAGAKSTLLVAINQAKTTSDSTSATQQQVDEAQAALQAALTVFKAAVVVVTNPGTGTGGLADGEYAVSFNIYKKGTNENSVMYDYVDKNSGKLTVAGGKKYISFKLLQSAEITSFKTEQAGILTETAIVSKDATNNTRIIKFEVNDLNARLNGWVKIYWQVTPTFLYDNEYDVELGFSNVTTEREINFTALHATRDQASSMDSYFNKPAKWKIQDGKNKVSFTINNSTVVPSFKVEQNGTMMEATTVSTDTAANTRVVEFEVSDMTALLNAVVHVSTSLPNGSPYEMDHSIRLKFIIVNTNSLQALIAEAQAIHDAAVEGTNHGQYPTGAKSTLLVAINEAKTTAGNTSATQQQVDGALSSLQTALNAFKVVVVDKTIDLTQPVKNGEYSVTFKAAASEDGSGTPISNYVDNGGTLKVVNGKKMAAIKLKSGVTVSKIQLIKTDGTKSELLPQYSLKQSGVVRILAAEESSRQVEFETEDLTATYAIQLKGSGGEEHTFKLEFDKVIAVNVPDDSTTPTTPTTPGTGTSGSGSSGGGGSGGGSGTVPSTLVDGKYSMNLTIFKSGTDEKSIIQDYVQSPGIVRVIGGKQYVSFIIKQSKKITEMKMEQNGSLSEVSVLSKDELKNTREIEYEVKDLSARSKGTVKLAQTAVNDVQSFDVEIAYDKSSMTAIDQNATLTSITESGQPTVNPTAGQIALSDIQNHWSKAAIGRALALGIVTGYEDGSFRPDGEINRAEFTVMISRALKLEGKATELTFADLSSIPAWVKPHLAQTVGAGIITSYEDQTFRADRKISRSEIAVMIGRALKLPSDEKETLSFADAEQVPSWARAYVAAAAKQGIINGRDNNLFAPHASATRAEAVTLIGKLLDQVK</sequence>
<evidence type="ECO:0000256" key="3">
    <source>
        <dbReference type="ARBA" id="ARBA00022525"/>
    </source>
</evidence>
<feature type="domain" description="NEAT" evidence="8">
    <location>
        <begin position="703"/>
        <end position="829"/>
    </location>
</feature>
<dbReference type="SUPFAM" id="SSF158911">
    <property type="entry name" value="NEAT domain-like"/>
    <property type="match status" value="6"/>
</dbReference>
<feature type="chain" id="PRO_5046900836" evidence="7">
    <location>
        <begin position="30"/>
        <end position="1396"/>
    </location>
</feature>
<dbReference type="InterPro" id="IPR006635">
    <property type="entry name" value="NEAT_dom"/>
</dbReference>
<dbReference type="PROSITE" id="PS51272">
    <property type="entry name" value="SLH"/>
    <property type="match status" value="3"/>
</dbReference>
<dbReference type="InterPro" id="IPR050436">
    <property type="entry name" value="IsdA"/>
</dbReference>
<feature type="region of interest" description="Disordered" evidence="6">
    <location>
        <begin position="1035"/>
        <end position="1073"/>
    </location>
</feature>
<dbReference type="Gene3D" id="2.60.40.1850">
    <property type="match status" value="6"/>
</dbReference>
<feature type="signal peptide" evidence="7">
    <location>
        <begin position="1"/>
        <end position="29"/>
    </location>
</feature>
<evidence type="ECO:0000313" key="10">
    <source>
        <dbReference type="EMBL" id="MCU6790974.1"/>
    </source>
</evidence>
<evidence type="ECO:0000259" key="8">
    <source>
        <dbReference type="PROSITE" id="PS50978"/>
    </source>
</evidence>
<dbReference type="Gene3D" id="2.60.40.680">
    <property type="match status" value="1"/>
</dbReference>
<feature type="domain" description="SLH" evidence="9">
    <location>
        <begin position="1339"/>
        <end position="1396"/>
    </location>
</feature>
<dbReference type="RefSeq" id="WP_262682534.1">
    <property type="nucleotide sequence ID" value="NZ_JAOQIO010000007.1"/>
</dbReference>
<dbReference type="Pfam" id="PF00395">
    <property type="entry name" value="SLH"/>
    <property type="match status" value="3"/>
</dbReference>
<dbReference type="EMBL" id="JAOQIO010000007">
    <property type="protein sequence ID" value="MCU6790974.1"/>
    <property type="molecule type" value="Genomic_DNA"/>
</dbReference>
<comment type="caution">
    <text evidence="10">The sequence shown here is derived from an EMBL/GenBank/DDBJ whole genome shotgun (WGS) entry which is preliminary data.</text>
</comment>
<evidence type="ECO:0000256" key="1">
    <source>
        <dbReference type="ARBA" id="ARBA00004168"/>
    </source>
</evidence>
<keyword evidence="2" id="KW-0134">Cell wall</keyword>
<keyword evidence="5" id="KW-0572">Peptidoglycan-anchor</keyword>
<feature type="domain" description="NEAT" evidence="8">
    <location>
        <begin position="1074"/>
        <end position="1205"/>
    </location>
</feature>
<dbReference type="InterPro" id="IPR037250">
    <property type="entry name" value="NEAT_dom_sf"/>
</dbReference>